<dbReference type="InterPro" id="IPR002478">
    <property type="entry name" value="PUA"/>
</dbReference>
<dbReference type="InterPro" id="IPR004521">
    <property type="entry name" value="Uncharacterised_CHP00451"/>
</dbReference>
<dbReference type="InterPro" id="IPR004802">
    <property type="entry name" value="tRNA_PsdUridine_synth_B_fam"/>
</dbReference>
<dbReference type="SUPFAM" id="SSF88697">
    <property type="entry name" value="PUA domain-like"/>
    <property type="match status" value="1"/>
</dbReference>
<feature type="domain" description="Dyskerin-like" evidence="5">
    <location>
        <begin position="51"/>
        <end position="109"/>
    </location>
</feature>
<dbReference type="GO" id="GO:0003723">
    <property type="term" value="F:RNA binding"/>
    <property type="evidence" value="ECO:0007669"/>
    <property type="project" value="InterPro"/>
</dbReference>
<reference evidence="6" key="1">
    <citation type="submission" date="2022-07" db="EMBL/GenBank/DDBJ databases">
        <authorList>
            <person name="Macas J."/>
            <person name="Novak P."/>
            <person name="Neumann P."/>
        </authorList>
    </citation>
    <scope>NUCLEOTIDE SEQUENCE</scope>
</reference>
<dbReference type="PANTHER" id="PTHR23127:SF0">
    <property type="entry name" value="H_ACA RIBONUCLEOPROTEIN COMPLEX SUBUNIT DKC1"/>
    <property type="match status" value="1"/>
</dbReference>
<dbReference type="Proteomes" id="UP001152484">
    <property type="component" value="Unassembled WGS sequence"/>
</dbReference>
<dbReference type="SMART" id="SM00359">
    <property type="entry name" value="PUA"/>
    <property type="match status" value="1"/>
</dbReference>
<dbReference type="EMBL" id="CAMAPE010000008">
    <property type="protein sequence ID" value="CAH9073101.1"/>
    <property type="molecule type" value="Genomic_DNA"/>
</dbReference>
<protein>
    <submittedName>
        <fullName evidence="6">Uncharacterized protein</fullName>
    </submittedName>
</protein>
<dbReference type="PANTHER" id="PTHR23127">
    <property type="entry name" value="CENTROMERE/MICROTUBULE BINDING PROTEIN CBF5"/>
    <property type="match status" value="1"/>
</dbReference>
<feature type="domain" description="PUA" evidence="4">
    <location>
        <begin position="300"/>
        <end position="374"/>
    </location>
</feature>
<dbReference type="NCBIfam" id="TIGR00451">
    <property type="entry name" value="unchar_dom_2"/>
    <property type="match status" value="1"/>
</dbReference>
<dbReference type="PROSITE" id="PS50890">
    <property type="entry name" value="PUA"/>
    <property type="match status" value="1"/>
</dbReference>
<dbReference type="FunFam" id="3.30.2350.10:FF:000001">
    <property type="entry name" value="H/ACA ribonucleoprotein complex subunit CBF5"/>
    <property type="match status" value="1"/>
</dbReference>
<dbReference type="InterPro" id="IPR012960">
    <property type="entry name" value="Dyskerin-like"/>
</dbReference>
<feature type="compositionally biased region" description="Basic and acidic residues" evidence="3">
    <location>
        <begin position="460"/>
        <end position="478"/>
    </location>
</feature>
<dbReference type="GO" id="GO:0031429">
    <property type="term" value="C:box H/ACA snoRNP complex"/>
    <property type="evidence" value="ECO:0007669"/>
    <property type="project" value="TreeGrafter"/>
</dbReference>
<evidence type="ECO:0000313" key="7">
    <source>
        <dbReference type="Proteomes" id="UP001152484"/>
    </source>
</evidence>
<dbReference type="GO" id="GO:1990481">
    <property type="term" value="P:mRNA pseudouridine synthesis"/>
    <property type="evidence" value="ECO:0007669"/>
    <property type="project" value="TreeGrafter"/>
</dbReference>
<organism evidence="6 7">
    <name type="scientific">Cuscuta europaea</name>
    <name type="common">European dodder</name>
    <dbReference type="NCBI Taxonomy" id="41803"/>
    <lineage>
        <taxon>Eukaryota</taxon>
        <taxon>Viridiplantae</taxon>
        <taxon>Streptophyta</taxon>
        <taxon>Embryophyta</taxon>
        <taxon>Tracheophyta</taxon>
        <taxon>Spermatophyta</taxon>
        <taxon>Magnoliopsida</taxon>
        <taxon>eudicotyledons</taxon>
        <taxon>Gunneridae</taxon>
        <taxon>Pentapetalae</taxon>
        <taxon>asterids</taxon>
        <taxon>lamiids</taxon>
        <taxon>Solanales</taxon>
        <taxon>Convolvulaceae</taxon>
        <taxon>Cuscuteae</taxon>
        <taxon>Cuscuta</taxon>
        <taxon>Cuscuta subgen. Cuscuta</taxon>
    </lineage>
</organism>
<dbReference type="Pfam" id="PF16198">
    <property type="entry name" value="TruB_C_2"/>
    <property type="match status" value="1"/>
</dbReference>
<dbReference type="InterPro" id="IPR002501">
    <property type="entry name" value="PsdUridine_synth_N"/>
</dbReference>
<keyword evidence="7" id="KW-1185">Reference proteome</keyword>
<name>A0A9P0YRX9_CUSEU</name>
<evidence type="ECO:0000259" key="5">
    <source>
        <dbReference type="SMART" id="SM01136"/>
    </source>
</evidence>
<dbReference type="Pfam" id="PF01509">
    <property type="entry name" value="TruB_N"/>
    <property type="match status" value="1"/>
</dbReference>
<evidence type="ECO:0000256" key="1">
    <source>
        <dbReference type="ARBA" id="ARBA00008999"/>
    </source>
</evidence>
<dbReference type="InterPro" id="IPR032819">
    <property type="entry name" value="TruB_C"/>
</dbReference>
<feature type="compositionally biased region" description="Basic residues" evidence="3">
    <location>
        <begin position="587"/>
        <end position="598"/>
    </location>
</feature>
<accession>A0A9P0YRX9</accession>
<dbReference type="Pfam" id="PF08068">
    <property type="entry name" value="DKCLD"/>
    <property type="match status" value="1"/>
</dbReference>
<dbReference type="Gene3D" id="3.30.2350.10">
    <property type="entry name" value="Pseudouridine synthase"/>
    <property type="match status" value="1"/>
</dbReference>
<dbReference type="NCBIfam" id="NF003280">
    <property type="entry name" value="PRK04270.1"/>
    <property type="match status" value="1"/>
</dbReference>
<dbReference type="GO" id="GO:0009982">
    <property type="term" value="F:pseudouridine synthase activity"/>
    <property type="evidence" value="ECO:0007669"/>
    <property type="project" value="InterPro"/>
</dbReference>
<gene>
    <name evidence="6" type="ORF">CEURO_LOCUS4644</name>
</gene>
<dbReference type="Gene3D" id="2.30.130.10">
    <property type="entry name" value="PUA domain"/>
    <property type="match status" value="1"/>
</dbReference>
<feature type="region of interest" description="Disordered" evidence="3">
    <location>
        <begin position="1"/>
        <end position="29"/>
    </location>
</feature>
<dbReference type="GO" id="GO:0031118">
    <property type="term" value="P:rRNA pseudouridine synthesis"/>
    <property type="evidence" value="ECO:0007669"/>
    <property type="project" value="TreeGrafter"/>
</dbReference>
<evidence type="ECO:0000256" key="2">
    <source>
        <dbReference type="ARBA" id="ARBA00023235"/>
    </source>
</evidence>
<keyword evidence="2" id="KW-0413">Isomerase</keyword>
<feature type="region of interest" description="Disordered" evidence="3">
    <location>
        <begin position="453"/>
        <end position="598"/>
    </location>
</feature>
<comment type="caution">
    <text evidence="6">The sequence shown here is derived from an EMBL/GenBank/DDBJ whole genome shotgun (WGS) entry which is preliminary data.</text>
</comment>
<dbReference type="InterPro" id="IPR015947">
    <property type="entry name" value="PUA-like_sf"/>
</dbReference>
<sequence length="598" mass="66484">MTDVELSRSEKKKKKKSGSKEEADALAVNADTTQAEGDYLIKPQSFTPSIDTSQWPILLKNYDRLNVRTGHYTPLPSGYSPLKRPLAEYIRYGVLNLDKPSNPSSHEVVAWIKRILRVEKTGHSGTLDPKVTGNLIVCIDRATRLVKSQQGAGKEYVCIARLHSAVPDVAKVARALETLTGAVFQRPPLISAVKRQLRIRTIYESKLLEYDADKHLVVFWISCEAGTYVRTMCVHLGLLLGVGAHMQELRRVRSGISGEKDNMVTMHDVMDAQWVYDNYRDESYLRRVIMPLEVILTSYKRLVVKDSAVNAICYGAKLMIPGLLRFENDIEAGEEVVLMTTKGEAIALGIAEMTTAVMATCDHGVVAKIKRVVMDRDTYPRKWGLGPRASMKKKLISEGKLGKHGKPNENTPAEWMRNVILPTGGDSLIAGLAAAPADPATAVDIAVVAEVEGKKKKKKGKDDEVKVEDEGNKRKLDEIDISSPASHGAAKKAKVVKEEEEEGAEEVKSEKKEKKKKKSKEVDEAEEADDGKKSVKDKIKEEMASPDMEKSEKKKKKKEKKNKDAENGKPAVVGSDEEEADRSEKKKEKKKKKNKDVE</sequence>
<dbReference type="Pfam" id="PF01472">
    <property type="entry name" value="PUA"/>
    <property type="match status" value="1"/>
</dbReference>
<proteinExistence type="inferred from homology"/>
<feature type="compositionally biased region" description="Basic and acidic residues" evidence="3">
    <location>
        <begin position="530"/>
        <end position="552"/>
    </location>
</feature>
<evidence type="ECO:0000313" key="6">
    <source>
        <dbReference type="EMBL" id="CAH9073101.1"/>
    </source>
</evidence>
<dbReference type="SUPFAM" id="SSF55120">
    <property type="entry name" value="Pseudouridine synthase"/>
    <property type="match status" value="1"/>
</dbReference>
<dbReference type="CDD" id="cd02572">
    <property type="entry name" value="PseudoU_synth_hDyskerin"/>
    <property type="match status" value="1"/>
</dbReference>
<dbReference type="GO" id="GO:0000495">
    <property type="term" value="P:box H/ACA sno(s)RNA 3'-end processing"/>
    <property type="evidence" value="ECO:0007669"/>
    <property type="project" value="TreeGrafter"/>
</dbReference>
<comment type="similarity">
    <text evidence="1">Belongs to the pseudouridine synthase TruB family.</text>
</comment>
<dbReference type="SMART" id="SM01136">
    <property type="entry name" value="DKCLD"/>
    <property type="match status" value="1"/>
</dbReference>
<dbReference type="CDD" id="cd21148">
    <property type="entry name" value="PUA_Cbf5"/>
    <property type="match status" value="1"/>
</dbReference>
<evidence type="ECO:0000256" key="3">
    <source>
        <dbReference type="SAM" id="MobiDB-lite"/>
    </source>
</evidence>
<dbReference type="InterPro" id="IPR020103">
    <property type="entry name" value="PsdUridine_synth_cat_dom_sf"/>
</dbReference>
<dbReference type="AlphaFoldDB" id="A0A9P0YRX9"/>
<dbReference type="InterPro" id="IPR036974">
    <property type="entry name" value="PUA_sf"/>
</dbReference>
<dbReference type="GO" id="GO:0031120">
    <property type="term" value="P:snRNA pseudouridine synthesis"/>
    <property type="evidence" value="ECO:0007669"/>
    <property type="project" value="TreeGrafter"/>
</dbReference>
<dbReference type="NCBIfam" id="TIGR00425">
    <property type="entry name" value="CBF5"/>
    <property type="match status" value="1"/>
</dbReference>
<dbReference type="OrthoDB" id="10250002at2759"/>
<evidence type="ECO:0000259" key="4">
    <source>
        <dbReference type="SMART" id="SM00359"/>
    </source>
</evidence>